<proteinExistence type="predicted"/>
<sequence>MHADTNKQRELERQLRYRVMRAELTRPKQLAEAEDLPDEAYERRRDQLRRRLARTDPEAADEDAKAGAARTTSRARPPA</sequence>
<evidence type="ECO:0000313" key="2">
    <source>
        <dbReference type="EMBL" id="TQM25372.1"/>
    </source>
</evidence>
<organism evidence="2 3">
    <name type="scientific">Nocardia bhagyanarayanae</name>
    <dbReference type="NCBI Taxonomy" id="1215925"/>
    <lineage>
        <taxon>Bacteria</taxon>
        <taxon>Bacillati</taxon>
        <taxon>Actinomycetota</taxon>
        <taxon>Actinomycetes</taxon>
        <taxon>Mycobacteriales</taxon>
        <taxon>Nocardiaceae</taxon>
        <taxon>Nocardia</taxon>
    </lineage>
</organism>
<comment type="caution">
    <text evidence="2">The sequence shown here is derived from an EMBL/GenBank/DDBJ whole genome shotgun (WGS) entry which is preliminary data.</text>
</comment>
<keyword evidence="3" id="KW-1185">Reference proteome</keyword>
<dbReference type="AlphaFoldDB" id="A0A543EUZ2"/>
<feature type="compositionally biased region" description="Low complexity" evidence="1">
    <location>
        <begin position="66"/>
        <end position="79"/>
    </location>
</feature>
<accession>A0A543EUZ2</accession>
<gene>
    <name evidence="2" type="ORF">FB390_5520</name>
</gene>
<evidence type="ECO:0000256" key="1">
    <source>
        <dbReference type="SAM" id="MobiDB-lite"/>
    </source>
</evidence>
<protein>
    <submittedName>
        <fullName evidence="2">Uncharacterized protein</fullName>
    </submittedName>
</protein>
<feature type="compositionally biased region" description="Basic and acidic residues" evidence="1">
    <location>
        <begin position="53"/>
        <end position="65"/>
    </location>
</feature>
<reference evidence="2 3" key="1">
    <citation type="submission" date="2019-06" db="EMBL/GenBank/DDBJ databases">
        <title>Sequencing the genomes of 1000 actinobacteria strains.</title>
        <authorList>
            <person name="Klenk H.-P."/>
        </authorList>
    </citation>
    <scope>NUCLEOTIDE SEQUENCE [LARGE SCALE GENOMIC DNA]</scope>
    <source>
        <strain evidence="2 3">DSM 103495</strain>
    </source>
</reference>
<dbReference type="RefSeq" id="WP_141812103.1">
    <property type="nucleotide sequence ID" value="NZ_VFPG01000002.1"/>
</dbReference>
<dbReference type="OrthoDB" id="57886at2"/>
<dbReference type="Proteomes" id="UP000316331">
    <property type="component" value="Unassembled WGS sequence"/>
</dbReference>
<dbReference type="EMBL" id="VFPG01000002">
    <property type="protein sequence ID" value="TQM25372.1"/>
    <property type="molecule type" value="Genomic_DNA"/>
</dbReference>
<feature type="region of interest" description="Disordered" evidence="1">
    <location>
        <begin position="30"/>
        <end position="79"/>
    </location>
</feature>
<name>A0A543EUZ2_9NOCA</name>
<evidence type="ECO:0000313" key="3">
    <source>
        <dbReference type="Proteomes" id="UP000316331"/>
    </source>
</evidence>